<dbReference type="AlphaFoldDB" id="A0AAF0J8U3"/>
<dbReference type="InterPro" id="IPR039430">
    <property type="entry name" value="Thymidylate_kin-like_dom"/>
</dbReference>
<dbReference type="InterPro" id="IPR027417">
    <property type="entry name" value="P-loop_NTPase"/>
</dbReference>
<comment type="catalytic activity">
    <reaction evidence="11">
        <text>a monoacylglycerol + H2O = glycerol + a fatty acid + H(+)</text>
        <dbReference type="Rhea" id="RHEA:15245"/>
        <dbReference type="ChEBI" id="CHEBI:15377"/>
        <dbReference type="ChEBI" id="CHEBI:15378"/>
        <dbReference type="ChEBI" id="CHEBI:17408"/>
        <dbReference type="ChEBI" id="CHEBI:17754"/>
        <dbReference type="ChEBI" id="CHEBI:28868"/>
    </reaction>
</comment>
<reference evidence="14" key="1">
    <citation type="submission" date="2023-03" db="EMBL/GenBank/DDBJ databases">
        <title>Mating type loci evolution in Malassezia.</title>
        <authorList>
            <person name="Coelho M.A."/>
        </authorList>
    </citation>
    <scope>NUCLEOTIDE SEQUENCE</scope>
    <source>
        <strain evidence="14">CBS 9431</strain>
    </source>
</reference>
<dbReference type="GO" id="GO:0006235">
    <property type="term" value="P:dTTP biosynthetic process"/>
    <property type="evidence" value="ECO:0007669"/>
    <property type="project" value="TreeGrafter"/>
</dbReference>
<dbReference type="InterPro" id="IPR018094">
    <property type="entry name" value="Thymidylate_kinase"/>
</dbReference>
<dbReference type="GO" id="GO:0004798">
    <property type="term" value="F:dTMP kinase activity"/>
    <property type="evidence" value="ECO:0007669"/>
    <property type="project" value="UniProtKB-EC"/>
</dbReference>
<dbReference type="GO" id="GO:0006233">
    <property type="term" value="P:dTDP biosynthetic process"/>
    <property type="evidence" value="ECO:0007669"/>
    <property type="project" value="InterPro"/>
</dbReference>
<comment type="catalytic activity">
    <reaction evidence="10">
        <text>a diacylglycerol + H2O = a monoacylglycerol + a fatty acid + H(+)</text>
        <dbReference type="Rhea" id="RHEA:32731"/>
        <dbReference type="ChEBI" id="CHEBI:15377"/>
        <dbReference type="ChEBI" id="CHEBI:15378"/>
        <dbReference type="ChEBI" id="CHEBI:17408"/>
        <dbReference type="ChEBI" id="CHEBI:18035"/>
        <dbReference type="ChEBI" id="CHEBI:28868"/>
    </reaction>
</comment>
<dbReference type="InterPro" id="IPR001375">
    <property type="entry name" value="Peptidase_S9_cat"/>
</dbReference>
<dbReference type="EC" id="2.7.4.9" evidence="3"/>
<dbReference type="Pfam" id="PF02223">
    <property type="entry name" value="Thymidylate_kin"/>
    <property type="match status" value="1"/>
</dbReference>
<dbReference type="Gene3D" id="3.40.50.300">
    <property type="entry name" value="P-loop containing nucleotide triphosphate hydrolases"/>
    <property type="match status" value="1"/>
</dbReference>
<dbReference type="PANTHER" id="PTHR10344">
    <property type="entry name" value="THYMIDYLATE KINASE"/>
    <property type="match status" value="1"/>
</dbReference>
<evidence type="ECO:0000259" key="13">
    <source>
        <dbReference type="Pfam" id="PF02223"/>
    </source>
</evidence>
<dbReference type="FunFam" id="3.40.50.300:FF:000679">
    <property type="entry name" value="Thymidylate kinase"/>
    <property type="match status" value="1"/>
</dbReference>
<organism evidence="14 15">
    <name type="scientific">Malassezia japonica</name>
    <dbReference type="NCBI Taxonomy" id="223818"/>
    <lineage>
        <taxon>Eukaryota</taxon>
        <taxon>Fungi</taxon>
        <taxon>Dikarya</taxon>
        <taxon>Basidiomycota</taxon>
        <taxon>Ustilaginomycotina</taxon>
        <taxon>Malasseziomycetes</taxon>
        <taxon>Malasseziales</taxon>
        <taxon>Malasseziaceae</taxon>
        <taxon>Malassezia</taxon>
    </lineage>
</organism>
<protein>
    <recommendedName>
        <fullName evidence="4">Thymidylate kinase</fullName>
        <ecNumber evidence="3">2.7.4.9</ecNumber>
    </recommendedName>
</protein>
<name>A0AAF0J8U3_9BASI</name>
<evidence type="ECO:0000256" key="9">
    <source>
        <dbReference type="ARBA" id="ARBA00022840"/>
    </source>
</evidence>
<dbReference type="GeneID" id="85224229"/>
<evidence type="ECO:0000313" key="15">
    <source>
        <dbReference type="Proteomes" id="UP001217754"/>
    </source>
</evidence>
<dbReference type="Gene3D" id="3.40.50.1820">
    <property type="entry name" value="alpha/beta hydrolase"/>
    <property type="match status" value="1"/>
</dbReference>
<comment type="similarity">
    <text evidence="2">Belongs to the thymidylate kinase family.</text>
</comment>
<evidence type="ECO:0000256" key="3">
    <source>
        <dbReference type="ARBA" id="ARBA00012980"/>
    </source>
</evidence>
<evidence type="ECO:0000256" key="5">
    <source>
        <dbReference type="ARBA" id="ARBA00022679"/>
    </source>
</evidence>
<feature type="domain" description="Peptidase S9 prolyl oligopeptidase catalytic" evidence="12">
    <location>
        <begin position="211"/>
        <end position="288"/>
    </location>
</feature>
<dbReference type="Pfam" id="PF00326">
    <property type="entry name" value="Peptidase_S9"/>
    <property type="match status" value="1"/>
</dbReference>
<dbReference type="Proteomes" id="UP001217754">
    <property type="component" value="Chromosome 1"/>
</dbReference>
<evidence type="ECO:0000256" key="10">
    <source>
        <dbReference type="ARBA" id="ARBA00047591"/>
    </source>
</evidence>
<proteinExistence type="inferred from homology"/>
<gene>
    <name evidence="14" type="primary">CDC8</name>
    <name evidence="14" type="ORF">MJAP1_000580</name>
</gene>
<dbReference type="GO" id="GO:0005524">
    <property type="term" value="F:ATP binding"/>
    <property type="evidence" value="ECO:0007669"/>
    <property type="project" value="UniProtKB-KW"/>
</dbReference>
<evidence type="ECO:0000256" key="11">
    <source>
        <dbReference type="ARBA" id="ARBA00048461"/>
    </source>
</evidence>
<dbReference type="HAMAP" id="MF_00165">
    <property type="entry name" value="Thymidylate_kinase"/>
    <property type="match status" value="1"/>
</dbReference>
<evidence type="ECO:0000256" key="7">
    <source>
        <dbReference type="ARBA" id="ARBA00022741"/>
    </source>
</evidence>
<sequence>MAEHRVDVPFLDAGLASEPDSHYSGLLIQRDAAESGAILERSHTAGRPLALLLHGMGSHKNAVFFKPLAHALPIDSYRFDHRGEGESPGEWTNGQYDTYAAEVAHVVEYLVTRFGYVIELIVAHSKSVAITYAYASKFCTKPGLHRPPALMAMFSGRFWMSRVYERADEFEPSFQQKGHFERQIPTRNGMRAVQMTREDFIAGCEYPTPQHAARLPTSVQVLIVHGTDDKVVPVVDSAGYMNALTAQPTRRPGTVQLQMIEGCDHNYSGAYRANMVERVLKWRATCLAAQQHAPAAPPSWTAGTRGSRGALIVVEGLDRAGKSTQVARLVDLLHARLVKFPDRTTEIGQMINAYLTNARDTPDEAIHLLFSANRWEVMQSIVQTLSSGQSVVCDRYAFSGIAYSRAKGLDLGWCLAPDVGIPMPDLTLFLDLDEATAAARSAYGEERYEKLAFQRVVRQTFADVEHLVQAGGGVWTRVNAAGTPDEVYDVVRAEAQRVLQRVQHDHASLRPLALDMLPPAEPQSQQRPSL</sequence>
<keyword evidence="15" id="KW-1185">Reference proteome</keyword>
<dbReference type="GO" id="GO:0006227">
    <property type="term" value="P:dUDP biosynthetic process"/>
    <property type="evidence" value="ECO:0007669"/>
    <property type="project" value="TreeGrafter"/>
</dbReference>
<dbReference type="InterPro" id="IPR018095">
    <property type="entry name" value="Thymidylate_kin_CS"/>
</dbReference>
<keyword evidence="8 14" id="KW-0418">Kinase</keyword>
<evidence type="ECO:0000256" key="1">
    <source>
        <dbReference type="ARBA" id="ARBA00004992"/>
    </source>
</evidence>
<evidence type="ECO:0000256" key="2">
    <source>
        <dbReference type="ARBA" id="ARBA00009776"/>
    </source>
</evidence>
<dbReference type="CDD" id="cd01672">
    <property type="entry name" value="TMPK"/>
    <property type="match status" value="1"/>
</dbReference>
<dbReference type="SUPFAM" id="SSF53474">
    <property type="entry name" value="alpha/beta-Hydrolases"/>
    <property type="match status" value="1"/>
</dbReference>
<dbReference type="PANTHER" id="PTHR10344:SF1">
    <property type="entry name" value="THYMIDYLATE KINASE"/>
    <property type="match status" value="1"/>
</dbReference>
<dbReference type="RefSeq" id="XP_060120530.1">
    <property type="nucleotide sequence ID" value="XM_060264547.1"/>
</dbReference>
<dbReference type="GO" id="GO:0006508">
    <property type="term" value="P:proteolysis"/>
    <property type="evidence" value="ECO:0007669"/>
    <property type="project" value="InterPro"/>
</dbReference>
<keyword evidence="7" id="KW-0547">Nucleotide-binding</keyword>
<feature type="domain" description="Thymidylate kinase-like" evidence="13">
    <location>
        <begin position="314"/>
        <end position="481"/>
    </location>
</feature>
<comment type="pathway">
    <text evidence="1">Pyrimidine metabolism; dTTP biosynthesis.</text>
</comment>
<dbReference type="SUPFAM" id="SSF52540">
    <property type="entry name" value="P-loop containing nucleoside triphosphate hydrolases"/>
    <property type="match status" value="1"/>
</dbReference>
<dbReference type="GO" id="GO:0005829">
    <property type="term" value="C:cytosol"/>
    <property type="evidence" value="ECO:0007669"/>
    <property type="project" value="TreeGrafter"/>
</dbReference>
<evidence type="ECO:0000259" key="12">
    <source>
        <dbReference type="Pfam" id="PF00326"/>
    </source>
</evidence>
<dbReference type="GO" id="GO:0008236">
    <property type="term" value="F:serine-type peptidase activity"/>
    <property type="evidence" value="ECO:0007669"/>
    <property type="project" value="InterPro"/>
</dbReference>
<keyword evidence="9" id="KW-0067">ATP-binding</keyword>
<evidence type="ECO:0000256" key="4">
    <source>
        <dbReference type="ARBA" id="ARBA00017144"/>
    </source>
</evidence>
<dbReference type="NCBIfam" id="TIGR00041">
    <property type="entry name" value="DTMP_kinase"/>
    <property type="match status" value="1"/>
</dbReference>
<dbReference type="GO" id="GO:0004550">
    <property type="term" value="F:nucleoside diphosphate kinase activity"/>
    <property type="evidence" value="ECO:0007669"/>
    <property type="project" value="TreeGrafter"/>
</dbReference>
<keyword evidence="5 14" id="KW-0808">Transferase</keyword>
<dbReference type="EMBL" id="CP119958">
    <property type="protein sequence ID" value="WFD37633.1"/>
    <property type="molecule type" value="Genomic_DNA"/>
</dbReference>
<dbReference type="PROSITE" id="PS01331">
    <property type="entry name" value="THYMIDYLATE_KINASE"/>
    <property type="match status" value="1"/>
</dbReference>
<keyword evidence="6" id="KW-0545">Nucleotide biosynthesis</keyword>
<accession>A0AAF0J8U3</accession>
<evidence type="ECO:0000256" key="6">
    <source>
        <dbReference type="ARBA" id="ARBA00022727"/>
    </source>
</evidence>
<dbReference type="InterPro" id="IPR029058">
    <property type="entry name" value="AB_hydrolase_fold"/>
</dbReference>
<evidence type="ECO:0000313" key="14">
    <source>
        <dbReference type="EMBL" id="WFD37633.1"/>
    </source>
</evidence>
<dbReference type="GO" id="GO:0005634">
    <property type="term" value="C:nucleus"/>
    <property type="evidence" value="ECO:0007669"/>
    <property type="project" value="TreeGrafter"/>
</dbReference>
<evidence type="ECO:0000256" key="8">
    <source>
        <dbReference type="ARBA" id="ARBA00022777"/>
    </source>
</evidence>